<evidence type="ECO:0000256" key="2">
    <source>
        <dbReference type="ARBA" id="ARBA00008016"/>
    </source>
</evidence>
<keyword evidence="16" id="KW-1185">Reference proteome</keyword>
<keyword evidence="5 12" id="KW-0235">DNA replication</keyword>
<dbReference type="InterPro" id="IPR018078">
    <property type="entry name" value="DNA-binding_RecF_CS"/>
</dbReference>
<feature type="domain" description="AAA+ ATPase" evidence="14">
    <location>
        <begin position="23"/>
        <end position="359"/>
    </location>
</feature>
<dbReference type="EMBL" id="JBHLYQ010000001">
    <property type="protein sequence ID" value="MFC0080587.1"/>
    <property type="molecule type" value="Genomic_DNA"/>
</dbReference>
<evidence type="ECO:0000256" key="4">
    <source>
        <dbReference type="ARBA" id="ARBA00022490"/>
    </source>
</evidence>
<dbReference type="SMART" id="SM00382">
    <property type="entry name" value="AAA"/>
    <property type="match status" value="1"/>
</dbReference>
<dbReference type="NCBIfam" id="TIGR00611">
    <property type="entry name" value="recf"/>
    <property type="match status" value="1"/>
</dbReference>
<evidence type="ECO:0000259" key="14">
    <source>
        <dbReference type="SMART" id="SM00382"/>
    </source>
</evidence>
<sequence>MAVVGLQLRDFRCFDEARIALSADGVTVIRGSNGAGKTSVLEAIGWLAAGRSWRASDRSALVRNGTEIARIGAELRVKGRVTLVQATVPRQGASRVVLDGQPLRTRRVLAEQLRVVVAAPSDVRLVTDGPAERRGLLDDLLVLRSARAEQARRELERCLRQRGALLQQARGRLDPATLRTLEVWDERLAEAGTLVASMREALASELAAACGPAHGRLAPAAPPLGLRYRRSWDGPLLDALAAAREEDLRRQTTSVGPHRDDLELMLGGRPARSEASQGEQRTIALALRLGAFSLLAREDLEPPILLLDDVFAELDDQRARALVEELPRDGAQVLLTTTTAAPPAVPVTARLRLDRGRVEADAA</sequence>
<evidence type="ECO:0000256" key="3">
    <source>
        <dbReference type="ARBA" id="ARBA00020170"/>
    </source>
</evidence>
<name>A0ABV6BYS1_9ACTN</name>
<evidence type="ECO:0000313" key="16">
    <source>
        <dbReference type="Proteomes" id="UP001589788"/>
    </source>
</evidence>
<comment type="function">
    <text evidence="11 12 13">The RecF protein is involved in DNA metabolism; it is required for DNA replication and normal SOS inducibility. RecF binds preferentially to single-stranded, linear DNA. It also seems to bind ATP.</text>
</comment>
<evidence type="ECO:0000256" key="6">
    <source>
        <dbReference type="ARBA" id="ARBA00022741"/>
    </source>
</evidence>
<evidence type="ECO:0000256" key="13">
    <source>
        <dbReference type="RuleBase" id="RU000578"/>
    </source>
</evidence>
<proteinExistence type="inferred from homology"/>
<dbReference type="SUPFAM" id="SSF52540">
    <property type="entry name" value="P-loop containing nucleoside triphosphate hydrolases"/>
    <property type="match status" value="1"/>
</dbReference>
<organism evidence="15 16">
    <name type="scientific">Aciditerrimonas ferrireducens</name>
    <dbReference type="NCBI Taxonomy" id="667306"/>
    <lineage>
        <taxon>Bacteria</taxon>
        <taxon>Bacillati</taxon>
        <taxon>Actinomycetota</taxon>
        <taxon>Acidimicrobiia</taxon>
        <taxon>Acidimicrobiales</taxon>
        <taxon>Acidimicrobiaceae</taxon>
        <taxon>Aciditerrimonas</taxon>
    </lineage>
</organism>
<evidence type="ECO:0000256" key="1">
    <source>
        <dbReference type="ARBA" id="ARBA00004496"/>
    </source>
</evidence>
<dbReference type="InterPro" id="IPR042174">
    <property type="entry name" value="RecF_2"/>
</dbReference>
<accession>A0ABV6BYS1</accession>
<dbReference type="PROSITE" id="PS00618">
    <property type="entry name" value="RECF_2"/>
    <property type="match status" value="1"/>
</dbReference>
<comment type="caution">
    <text evidence="15">The sequence shown here is derived from an EMBL/GenBank/DDBJ whole genome shotgun (WGS) entry which is preliminary data.</text>
</comment>
<comment type="subcellular location">
    <subcellularLocation>
        <location evidence="1 12 13">Cytoplasm</location>
    </subcellularLocation>
</comment>
<keyword evidence="10 12" id="KW-0234">DNA repair</keyword>
<dbReference type="InterPro" id="IPR001238">
    <property type="entry name" value="DNA-binding_RecF"/>
</dbReference>
<evidence type="ECO:0000256" key="9">
    <source>
        <dbReference type="ARBA" id="ARBA00023125"/>
    </source>
</evidence>
<dbReference type="PANTHER" id="PTHR32182">
    <property type="entry name" value="DNA REPLICATION AND REPAIR PROTEIN RECF"/>
    <property type="match status" value="1"/>
</dbReference>
<comment type="similarity">
    <text evidence="2 12 13">Belongs to the RecF family.</text>
</comment>
<keyword evidence="8 12" id="KW-0067">ATP-binding</keyword>
<dbReference type="InterPro" id="IPR003593">
    <property type="entry name" value="AAA+_ATPase"/>
</dbReference>
<dbReference type="Gene3D" id="3.40.50.300">
    <property type="entry name" value="P-loop containing nucleotide triphosphate hydrolases"/>
    <property type="match status" value="1"/>
</dbReference>
<gene>
    <name evidence="12 15" type="primary">recF</name>
    <name evidence="15" type="ORF">ACFFRE_00245</name>
</gene>
<evidence type="ECO:0000256" key="8">
    <source>
        <dbReference type="ARBA" id="ARBA00022840"/>
    </source>
</evidence>
<reference evidence="15 16" key="1">
    <citation type="submission" date="2024-09" db="EMBL/GenBank/DDBJ databases">
        <authorList>
            <person name="Sun Q."/>
            <person name="Mori K."/>
        </authorList>
    </citation>
    <scope>NUCLEOTIDE SEQUENCE [LARGE SCALE GENOMIC DNA]</scope>
    <source>
        <strain evidence="15 16">JCM 15389</strain>
    </source>
</reference>
<dbReference type="Proteomes" id="UP001589788">
    <property type="component" value="Unassembled WGS sequence"/>
</dbReference>
<evidence type="ECO:0000313" key="15">
    <source>
        <dbReference type="EMBL" id="MFC0080587.1"/>
    </source>
</evidence>
<evidence type="ECO:0000256" key="11">
    <source>
        <dbReference type="ARBA" id="ARBA00025401"/>
    </source>
</evidence>
<dbReference type="Gene3D" id="1.20.1050.90">
    <property type="entry name" value="RecF/RecN/SMC, N-terminal domain"/>
    <property type="match status" value="1"/>
</dbReference>
<keyword evidence="9 12" id="KW-0238">DNA-binding</keyword>
<dbReference type="InterPro" id="IPR003395">
    <property type="entry name" value="RecF/RecN/SMC_N"/>
</dbReference>
<dbReference type="HAMAP" id="MF_00365">
    <property type="entry name" value="RecF"/>
    <property type="match status" value="1"/>
</dbReference>
<dbReference type="Pfam" id="PF02463">
    <property type="entry name" value="SMC_N"/>
    <property type="match status" value="1"/>
</dbReference>
<keyword evidence="7 12" id="KW-0227">DNA damage</keyword>
<evidence type="ECO:0000256" key="10">
    <source>
        <dbReference type="ARBA" id="ARBA00023204"/>
    </source>
</evidence>
<keyword evidence="4 12" id="KW-0963">Cytoplasm</keyword>
<keyword evidence="6 12" id="KW-0547">Nucleotide-binding</keyword>
<dbReference type="PANTHER" id="PTHR32182:SF0">
    <property type="entry name" value="DNA REPLICATION AND REPAIR PROTEIN RECF"/>
    <property type="match status" value="1"/>
</dbReference>
<keyword evidence="12 13" id="KW-0742">SOS response</keyword>
<evidence type="ECO:0000256" key="12">
    <source>
        <dbReference type="HAMAP-Rule" id="MF_00365"/>
    </source>
</evidence>
<feature type="binding site" evidence="12">
    <location>
        <begin position="31"/>
        <end position="38"/>
    </location>
    <ligand>
        <name>ATP</name>
        <dbReference type="ChEBI" id="CHEBI:30616"/>
    </ligand>
</feature>
<protein>
    <recommendedName>
        <fullName evidence="3 12">DNA replication and repair protein RecF</fullName>
    </recommendedName>
</protein>
<evidence type="ECO:0000256" key="7">
    <source>
        <dbReference type="ARBA" id="ARBA00022763"/>
    </source>
</evidence>
<dbReference type="RefSeq" id="WP_377786949.1">
    <property type="nucleotide sequence ID" value="NZ_JBHLYQ010000001.1"/>
</dbReference>
<evidence type="ECO:0000256" key="5">
    <source>
        <dbReference type="ARBA" id="ARBA00022705"/>
    </source>
</evidence>
<dbReference type="InterPro" id="IPR027417">
    <property type="entry name" value="P-loop_NTPase"/>
</dbReference>